<proteinExistence type="predicted"/>
<keyword evidence="2" id="KW-1185">Reference proteome</keyword>
<dbReference type="AlphaFoldDB" id="A0A5E4M595"/>
<dbReference type="OrthoDB" id="6616857at2759"/>
<reference evidence="1 2" key="1">
    <citation type="submission" date="2019-08" db="EMBL/GenBank/DDBJ databases">
        <authorList>
            <person name="Alioto T."/>
            <person name="Alioto T."/>
            <person name="Gomez Garrido J."/>
        </authorList>
    </citation>
    <scope>NUCLEOTIDE SEQUENCE [LARGE SCALE GENOMIC DNA]</scope>
</reference>
<organism evidence="1 2">
    <name type="scientific">Cinara cedri</name>
    <dbReference type="NCBI Taxonomy" id="506608"/>
    <lineage>
        <taxon>Eukaryota</taxon>
        <taxon>Metazoa</taxon>
        <taxon>Ecdysozoa</taxon>
        <taxon>Arthropoda</taxon>
        <taxon>Hexapoda</taxon>
        <taxon>Insecta</taxon>
        <taxon>Pterygota</taxon>
        <taxon>Neoptera</taxon>
        <taxon>Paraneoptera</taxon>
        <taxon>Hemiptera</taxon>
        <taxon>Sternorrhyncha</taxon>
        <taxon>Aphidomorpha</taxon>
        <taxon>Aphidoidea</taxon>
        <taxon>Aphididae</taxon>
        <taxon>Lachninae</taxon>
        <taxon>Cinara</taxon>
    </lineage>
</organism>
<dbReference type="Proteomes" id="UP000325440">
    <property type="component" value="Unassembled WGS sequence"/>
</dbReference>
<evidence type="ECO:0000313" key="2">
    <source>
        <dbReference type="Proteomes" id="UP000325440"/>
    </source>
</evidence>
<accession>A0A5E4M595</accession>
<sequence>YCVQYAYLRFKESFEYFMFKGNHGSNFKKHLKLHNDIYEKYLIKELDKSTDLNVPVKTSNVDLYQFLNLIVKTDMKTLINACVKLVTVHKVCWMILGFKIYKSNSKCKYVDTFTCYNRALFGTNGQYILNNFLDIYLKDTILKVIKKFNIEPQQINTITSDNGANMLKVLSLFEKETLQIPDELNNKIIDDISENDTALDNTVEILNSNNNSDIDEMSNIDPDSNSHTLNKNQISELLSEDIENVGDTSIFTYPTDDHETYLSQINDDKSMSSNFGSLSNSQTETILTKIEILLKSFIIEEKRLSHKTNILQFWKSKNFVYPKFFELSNIIFSVSATQNLTPEIILTDYEAALRDLLISTFPNAGYVGCWFHYNQAVWRKMKNLGYLHHVNRNKNARKTLKLLLALLLLQARVMKS</sequence>
<gene>
    <name evidence="1" type="ORF">CINCED_3A017730</name>
</gene>
<protein>
    <submittedName>
        <fullName evidence="1">Uncharacterized protein</fullName>
    </submittedName>
</protein>
<dbReference type="EMBL" id="CABPRJ010000041">
    <property type="protein sequence ID" value="VVC26673.1"/>
    <property type="molecule type" value="Genomic_DNA"/>
</dbReference>
<evidence type="ECO:0000313" key="1">
    <source>
        <dbReference type="EMBL" id="VVC26673.1"/>
    </source>
</evidence>
<feature type="non-terminal residue" evidence="1">
    <location>
        <position position="1"/>
    </location>
</feature>
<name>A0A5E4M595_9HEMI</name>